<organism evidence="1 2">
    <name type="scientific">Micromonospora vulcania</name>
    <dbReference type="NCBI Taxonomy" id="1441873"/>
    <lineage>
        <taxon>Bacteria</taxon>
        <taxon>Bacillati</taxon>
        <taxon>Actinomycetota</taxon>
        <taxon>Actinomycetes</taxon>
        <taxon>Micromonosporales</taxon>
        <taxon>Micromonosporaceae</taxon>
        <taxon>Micromonospora</taxon>
    </lineage>
</organism>
<gene>
    <name evidence="1" type="ORF">ACFQGL_11880</name>
</gene>
<proteinExistence type="predicted"/>
<name>A0ABW1H426_9ACTN</name>
<dbReference type="EMBL" id="JBHSQS010000006">
    <property type="protein sequence ID" value="MFC5924040.1"/>
    <property type="molecule type" value="Genomic_DNA"/>
</dbReference>
<sequence length="94" mass="10569">MATFDEWLDAYDSVYRNQPAPSNVQCPNCGDRTLRLIFTGPHGSRYGYAFFWCDTCLEGIHLSRAPIPDGVMARAIDGPAEERSRGIPNYRLVT</sequence>
<evidence type="ECO:0000313" key="1">
    <source>
        <dbReference type="EMBL" id="MFC5924040.1"/>
    </source>
</evidence>
<reference evidence="2" key="1">
    <citation type="journal article" date="2019" name="Int. J. Syst. Evol. Microbiol.">
        <title>The Global Catalogue of Microorganisms (GCM) 10K type strain sequencing project: providing services to taxonomists for standard genome sequencing and annotation.</title>
        <authorList>
            <consortium name="The Broad Institute Genomics Platform"/>
            <consortium name="The Broad Institute Genome Sequencing Center for Infectious Disease"/>
            <person name="Wu L."/>
            <person name="Ma J."/>
        </authorList>
    </citation>
    <scope>NUCLEOTIDE SEQUENCE [LARGE SCALE GENOMIC DNA]</scope>
    <source>
        <strain evidence="2">CGMCC 4.7144</strain>
    </source>
</reference>
<dbReference type="RefSeq" id="WP_377509941.1">
    <property type="nucleotide sequence ID" value="NZ_JBHSQS010000006.1"/>
</dbReference>
<protein>
    <submittedName>
        <fullName evidence="1">Uncharacterized protein</fullName>
    </submittedName>
</protein>
<evidence type="ECO:0000313" key="2">
    <source>
        <dbReference type="Proteomes" id="UP001596226"/>
    </source>
</evidence>
<keyword evidence="2" id="KW-1185">Reference proteome</keyword>
<accession>A0ABW1H426</accession>
<comment type="caution">
    <text evidence="1">The sequence shown here is derived from an EMBL/GenBank/DDBJ whole genome shotgun (WGS) entry which is preliminary data.</text>
</comment>
<dbReference type="Proteomes" id="UP001596226">
    <property type="component" value="Unassembled WGS sequence"/>
</dbReference>